<comment type="caution">
    <text evidence="1">The sequence shown here is derived from an EMBL/GenBank/DDBJ whole genome shotgun (WGS) entry which is preliminary data.</text>
</comment>
<proteinExistence type="predicted"/>
<protein>
    <submittedName>
        <fullName evidence="1">Uncharacterized protein</fullName>
    </submittedName>
</protein>
<gene>
    <name evidence="1" type="ORF">MSAN_00486900</name>
</gene>
<dbReference type="EMBL" id="JACAZH010000003">
    <property type="protein sequence ID" value="KAF7372809.1"/>
    <property type="molecule type" value="Genomic_DNA"/>
</dbReference>
<sequence>MSDKILQAIITWEDQGWICRDIALKCIRRIVNAPGDRGRMSIKYDEWQNLAHVLKHCPPCDTLYREFQHIPRPMIKSYFEDGAFWRYTDVATSASQWLQSFGDPTLELAAFWRPEILPLAARLRSPDPYN</sequence>
<dbReference type="Proteomes" id="UP000623467">
    <property type="component" value="Unassembled WGS sequence"/>
</dbReference>
<evidence type="ECO:0000313" key="1">
    <source>
        <dbReference type="EMBL" id="KAF7372809.1"/>
    </source>
</evidence>
<accession>A0A8H6Z883</accession>
<organism evidence="1 2">
    <name type="scientific">Mycena sanguinolenta</name>
    <dbReference type="NCBI Taxonomy" id="230812"/>
    <lineage>
        <taxon>Eukaryota</taxon>
        <taxon>Fungi</taxon>
        <taxon>Dikarya</taxon>
        <taxon>Basidiomycota</taxon>
        <taxon>Agaricomycotina</taxon>
        <taxon>Agaricomycetes</taxon>
        <taxon>Agaricomycetidae</taxon>
        <taxon>Agaricales</taxon>
        <taxon>Marasmiineae</taxon>
        <taxon>Mycenaceae</taxon>
        <taxon>Mycena</taxon>
    </lineage>
</organism>
<reference evidence="1" key="1">
    <citation type="submission" date="2020-05" db="EMBL/GenBank/DDBJ databases">
        <title>Mycena genomes resolve the evolution of fungal bioluminescence.</title>
        <authorList>
            <person name="Tsai I.J."/>
        </authorList>
    </citation>
    <scope>NUCLEOTIDE SEQUENCE</scope>
    <source>
        <strain evidence="1">160909Yilan</strain>
    </source>
</reference>
<name>A0A8H6Z883_9AGAR</name>
<keyword evidence="2" id="KW-1185">Reference proteome</keyword>
<dbReference type="AlphaFoldDB" id="A0A8H6Z883"/>
<evidence type="ECO:0000313" key="2">
    <source>
        <dbReference type="Proteomes" id="UP000623467"/>
    </source>
</evidence>